<evidence type="ECO:0000313" key="1">
    <source>
        <dbReference type="EMBL" id="PVW17315.1"/>
    </source>
</evidence>
<dbReference type="EMBL" id="QEHR01000001">
    <property type="protein sequence ID" value="PVW17315.1"/>
    <property type="molecule type" value="Genomic_DNA"/>
</dbReference>
<proteinExistence type="predicted"/>
<evidence type="ECO:0000313" key="2">
    <source>
        <dbReference type="Proteomes" id="UP000245962"/>
    </source>
</evidence>
<dbReference type="AlphaFoldDB" id="A0A2U0I877"/>
<protein>
    <submittedName>
        <fullName evidence="1">Uncharacterized protein</fullName>
    </submittedName>
</protein>
<accession>A0A2U0I877</accession>
<name>A0A2U0I877_9FLAO</name>
<dbReference type="Proteomes" id="UP000245962">
    <property type="component" value="Unassembled WGS sequence"/>
</dbReference>
<keyword evidence="2" id="KW-1185">Reference proteome</keyword>
<gene>
    <name evidence="1" type="ORF">DDV96_02060</name>
</gene>
<organism evidence="1 2">
    <name type="scientific">Marixanthomonas spongiae</name>
    <dbReference type="NCBI Taxonomy" id="2174845"/>
    <lineage>
        <taxon>Bacteria</taxon>
        <taxon>Pseudomonadati</taxon>
        <taxon>Bacteroidota</taxon>
        <taxon>Flavobacteriia</taxon>
        <taxon>Flavobacteriales</taxon>
        <taxon>Flavobacteriaceae</taxon>
        <taxon>Marixanthomonas</taxon>
    </lineage>
</organism>
<comment type="caution">
    <text evidence="1">The sequence shown here is derived from an EMBL/GenBank/DDBJ whole genome shotgun (WGS) entry which is preliminary data.</text>
</comment>
<sequence>MIALVKKYNSYVESLPKLIEKSDYKLEFFMKKLDISKPTLYRKLREQAFTAKEVEVLTRLLFPKEALRHEMLEGIEQGRRDYKEGRIKTSNDVRENIKKKYGL</sequence>
<reference evidence="1 2" key="1">
    <citation type="submission" date="2018-04" db="EMBL/GenBank/DDBJ databases">
        <title>Marixanthomonas spongiae HN-E44 sp. nov., isolated from a marine sponge.</title>
        <authorList>
            <person name="Luo L."/>
            <person name="Zhuang L."/>
        </authorList>
    </citation>
    <scope>NUCLEOTIDE SEQUENCE [LARGE SCALE GENOMIC DNA]</scope>
    <source>
        <strain evidence="1 2">HN-E44</strain>
    </source>
</reference>